<organism evidence="2 3">
    <name type="scientific">Thalassiosira oceanica</name>
    <name type="common">Marine diatom</name>
    <dbReference type="NCBI Taxonomy" id="159749"/>
    <lineage>
        <taxon>Eukaryota</taxon>
        <taxon>Sar</taxon>
        <taxon>Stramenopiles</taxon>
        <taxon>Ochrophyta</taxon>
        <taxon>Bacillariophyta</taxon>
        <taxon>Coscinodiscophyceae</taxon>
        <taxon>Thalassiosirophycidae</taxon>
        <taxon>Thalassiosirales</taxon>
        <taxon>Thalassiosiraceae</taxon>
        <taxon>Thalassiosira</taxon>
    </lineage>
</organism>
<dbReference type="AlphaFoldDB" id="K0TGT0"/>
<comment type="caution">
    <text evidence="2">The sequence shown here is derived from an EMBL/GenBank/DDBJ whole genome shotgun (WGS) entry which is preliminary data.</text>
</comment>
<name>K0TGT0_THAOC</name>
<feature type="compositionally biased region" description="Low complexity" evidence="1">
    <location>
        <begin position="95"/>
        <end position="114"/>
    </location>
</feature>
<evidence type="ECO:0000313" key="2">
    <source>
        <dbReference type="EMBL" id="EJK69662.1"/>
    </source>
</evidence>
<feature type="region of interest" description="Disordered" evidence="1">
    <location>
        <begin position="1"/>
        <end position="49"/>
    </location>
</feature>
<protein>
    <submittedName>
        <fullName evidence="2">Uncharacterized protein</fullName>
    </submittedName>
</protein>
<accession>K0TGT0</accession>
<evidence type="ECO:0000313" key="3">
    <source>
        <dbReference type="Proteomes" id="UP000266841"/>
    </source>
</evidence>
<dbReference type="Proteomes" id="UP000266841">
    <property type="component" value="Unassembled WGS sequence"/>
</dbReference>
<sequence length="130" mass="12584">VEAPAPPAAGRASVDGEARGHPPVVGEAGGRDAQAQERRRGLLVSSPPCVGAPRYVAWGAARPEQPGRVAGVPPPPPPDASSLKIDARAAAVAIASSSSPAAAAGSWSAGGAAARRPRPRSPAGGSPGPG</sequence>
<gene>
    <name evidence="2" type="ORF">THAOC_09057</name>
</gene>
<proteinExistence type="predicted"/>
<feature type="region of interest" description="Disordered" evidence="1">
    <location>
        <begin position="95"/>
        <end position="130"/>
    </location>
</feature>
<evidence type="ECO:0000256" key="1">
    <source>
        <dbReference type="SAM" id="MobiDB-lite"/>
    </source>
</evidence>
<reference evidence="2 3" key="1">
    <citation type="journal article" date="2012" name="Genome Biol.">
        <title>Genome and low-iron response of an oceanic diatom adapted to chronic iron limitation.</title>
        <authorList>
            <person name="Lommer M."/>
            <person name="Specht M."/>
            <person name="Roy A.S."/>
            <person name="Kraemer L."/>
            <person name="Andreson R."/>
            <person name="Gutowska M.A."/>
            <person name="Wolf J."/>
            <person name="Bergner S.V."/>
            <person name="Schilhabel M.B."/>
            <person name="Klostermeier U.C."/>
            <person name="Beiko R.G."/>
            <person name="Rosenstiel P."/>
            <person name="Hippler M."/>
            <person name="Laroche J."/>
        </authorList>
    </citation>
    <scope>NUCLEOTIDE SEQUENCE [LARGE SCALE GENOMIC DNA]</scope>
    <source>
        <strain evidence="2 3">CCMP1005</strain>
    </source>
</reference>
<feature type="non-terminal residue" evidence="2">
    <location>
        <position position="1"/>
    </location>
</feature>
<dbReference type="EMBL" id="AGNL01009757">
    <property type="protein sequence ID" value="EJK69662.1"/>
    <property type="molecule type" value="Genomic_DNA"/>
</dbReference>
<keyword evidence="3" id="KW-1185">Reference proteome</keyword>